<dbReference type="AlphaFoldDB" id="A0A219B430"/>
<name>A0A219B430_9SPHN</name>
<sequence>MAEKTQKNRRSRNAKISEYRLRKLVMCFAKNLTARETAVATKLSEPTVRHRFMQIRQLLFDHGPMRVDVQNVEGRPPKDRPAKYIYERHYKGVKQEYAHLFEIEVLNRIFATKNVNKVHRFAAWNDGHMKEVMRYVDYNKLHAKYDIVEILNDASGVPHSQREQRPFEPLDYKTDSLIVVNEHNIAPDAAFFRVIWELMRKFPLQDNEGQA</sequence>
<evidence type="ECO:0000313" key="2">
    <source>
        <dbReference type="Proteomes" id="UP000198462"/>
    </source>
</evidence>
<proteinExistence type="predicted"/>
<dbReference type="OrthoDB" id="271821at2"/>
<protein>
    <submittedName>
        <fullName evidence="1">Uncharacterized protein</fullName>
    </submittedName>
</protein>
<accession>A0A219B430</accession>
<dbReference type="Proteomes" id="UP000198462">
    <property type="component" value="Unassembled WGS sequence"/>
</dbReference>
<evidence type="ECO:0000313" key="1">
    <source>
        <dbReference type="EMBL" id="OWV33142.1"/>
    </source>
</evidence>
<organism evidence="1 2">
    <name type="scientific">Pacificimonas flava</name>
    <dbReference type="NCBI Taxonomy" id="1234595"/>
    <lineage>
        <taxon>Bacteria</taxon>
        <taxon>Pseudomonadati</taxon>
        <taxon>Pseudomonadota</taxon>
        <taxon>Alphaproteobacteria</taxon>
        <taxon>Sphingomonadales</taxon>
        <taxon>Sphingosinicellaceae</taxon>
        <taxon>Pacificimonas</taxon>
    </lineage>
</organism>
<dbReference type="RefSeq" id="WP_088711928.1">
    <property type="nucleotide sequence ID" value="NZ_NFZT01000001.1"/>
</dbReference>
<dbReference type="EMBL" id="NFZT01000001">
    <property type="protein sequence ID" value="OWV33142.1"/>
    <property type="molecule type" value="Genomic_DNA"/>
</dbReference>
<comment type="caution">
    <text evidence="1">The sequence shown here is derived from an EMBL/GenBank/DDBJ whole genome shotgun (WGS) entry which is preliminary data.</text>
</comment>
<keyword evidence="2" id="KW-1185">Reference proteome</keyword>
<gene>
    <name evidence="1" type="ORF">B5C34_06455</name>
</gene>
<reference evidence="2" key="1">
    <citation type="submission" date="2017-05" db="EMBL/GenBank/DDBJ databases">
        <authorList>
            <person name="Lin X."/>
        </authorList>
    </citation>
    <scope>NUCLEOTIDE SEQUENCE [LARGE SCALE GENOMIC DNA]</scope>
    <source>
        <strain evidence="2">JLT2012</strain>
    </source>
</reference>